<sequence length="45" mass="5656">MFYNCKKFNQNLSKWDMRNVEYLAGMFYNCHQFNKDITEWKLLKN</sequence>
<evidence type="ECO:0000313" key="1">
    <source>
        <dbReference type="EMBL" id="NYT28581.1"/>
    </source>
</evidence>
<dbReference type="InterPro" id="IPR005046">
    <property type="entry name" value="DUF285"/>
</dbReference>
<comment type="caution">
    <text evidence="1">The sequence shown here is derived from an EMBL/GenBank/DDBJ whole genome shotgun (WGS) entry which is preliminary data.</text>
</comment>
<evidence type="ECO:0000313" key="2">
    <source>
        <dbReference type="Proteomes" id="UP000568751"/>
    </source>
</evidence>
<reference evidence="1 2" key="1">
    <citation type="submission" date="2020-05" db="EMBL/GenBank/DDBJ databases">
        <title>Horizontal transmission and recombination maintain forever young bacterial symbiont genomes.</title>
        <authorList>
            <person name="Russell S.L."/>
            <person name="Pepper-Tunick E."/>
            <person name="Svedberg J."/>
            <person name="Byrne A."/>
            <person name="Ruelas Castillo J."/>
            <person name="Vollmers C."/>
            <person name="Beinart R.A."/>
            <person name="Corbett-Detig R."/>
        </authorList>
    </citation>
    <scope>NUCLEOTIDE SEQUENCE [LARGE SCALE GENOMIC DNA]</scope>
    <source>
        <strain evidence="1">455</strain>
    </source>
</reference>
<organism evidence="1 2">
    <name type="scientific">Candidatus Thiodubiliella endoseptemdiera</name>
    <dbReference type="NCBI Taxonomy" id="2738886"/>
    <lineage>
        <taxon>Bacteria</taxon>
        <taxon>Pseudomonadati</taxon>
        <taxon>Pseudomonadota</taxon>
        <taxon>Gammaproteobacteria</taxon>
        <taxon>Candidatus Pseudothioglobaceae</taxon>
        <taxon>Candidatus Thiodubiliella</taxon>
    </lineage>
</organism>
<protein>
    <submittedName>
        <fullName evidence="1">BspA family leucine-rich repeat surface protein</fullName>
    </submittedName>
</protein>
<dbReference type="InterPro" id="IPR011889">
    <property type="entry name" value="Liste_lipo_26"/>
</dbReference>
<dbReference type="NCBIfam" id="TIGR02167">
    <property type="entry name" value="Liste_lipo_26"/>
    <property type="match status" value="1"/>
</dbReference>
<dbReference type="EMBL" id="JACCHT010000003">
    <property type="protein sequence ID" value="NYT28581.1"/>
    <property type="molecule type" value="Genomic_DNA"/>
</dbReference>
<accession>A0A853F6B0</accession>
<dbReference type="Pfam" id="PF03382">
    <property type="entry name" value="DUF285"/>
    <property type="match status" value="1"/>
</dbReference>
<proteinExistence type="predicted"/>
<gene>
    <name evidence="1" type="ORF">H0A76_12405</name>
</gene>
<dbReference type="AlphaFoldDB" id="A0A853F6B0"/>
<name>A0A853F6B0_9GAMM</name>
<dbReference type="Proteomes" id="UP000568751">
    <property type="component" value="Unassembled WGS sequence"/>
</dbReference>